<gene>
    <name evidence="3" type="ORF">ABS642_08990</name>
</gene>
<feature type="transmembrane region" description="Helical" evidence="2">
    <location>
        <begin position="426"/>
        <end position="446"/>
    </location>
</feature>
<dbReference type="Gene3D" id="1.20.1640.10">
    <property type="entry name" value="Multidrug efflux transporter AcrB transmembrane domain"/>
    <property type="match status" value="2"/>
</dbReference>
<feature type="transmembrane region" description="Helical" evidence="2">
    <location>
        <begin position="355"/>
        <end position="375"/>
    </location>
</feature>
<feature type="transmembrane region" description="Helical" evidence="2">
    <location>
        <begin position="1108"/>
        <end position="1133"/>
    </location>
</feature>
<feature type="compositionally biased region" description="Acidic residues" evidence="1">
    <location>
        <begin position="1190"/>
        <end position="1208"/>
    </location>
</feature>
<keyword evidence="2" id="KW-0472">Membrane</keyword>
<feature type="transmembrane region" description="Helical" evidence="2">
    <location>
        <begin position="1139"/>
        <end position="1163"/>
    </location>
</feature>
<feature type="transmembrane region" description="Helical" evidence="2">
    <location>
        <begin position="458"/>
        <end position="485"/>
    </location>
</feature>
<feature type="compositionally biased region" description="Basic and acidic residues" evidence="1">
    <location>
        <begin position="808"/>
        <end position="820"/>
    </location>
</feature>
<dbReference type="PANTHER" id="PTHR32063:SF0">
    <property type="entry name" value="SWARMING MOTILITY PROTEIN SWRC"/>
    <property type="match status" value="1"/>
</dbReference>
<dbReference type="GO" id="GO:0042910">
    <property type="term" value="F:xenobiotic transmembrane transporter activity"/>
    <property type="evidence" value="ECO:0007669"/>
    <property type="project" value="TreeGrafter"/>
</dbReference>
<dbReference type="EMBL" id="CP158357">
    <property type="protein sequence ID" value="XBX80207.1"/>
    <property type="molecule type" value="Genomic_DNA"/>
</dbReference>
<feature type="region of interest" description="Disordered" evidence="1">
    <location>
        <begin position="808"/>
        <end position="833"/>
    </location>
</feature>
<dbReference type="Pfam" id="PF00873">
    <property type="entry name" value="ACR_tran"/>
    <property type="match status" value="2"/>
</dbReference>
<dbReference type="GO" id="GO:0005886">
    <property type="term" value="C:plasma membrane"/>
    <property type="evidence" value="ECO:0007669"/>
    <property type="project" value="TreeGrafter"/>
</dbReference>
<feature type="transmembrane region" description="Helical" evidence="2">
    <location>
        <begin position="545"/>
        <end position="565"/>
    </location>
</feature>
<keyword evidence="2" id="KW-0812">Transmembrane</keyword>
<dbReference type="Gene3D" id="3.30.2090.10">
    <property type="entry name" value="Multidrug efflux transporter AcrB TolC docking domain, DN and DC subdomains"/>
    <property type="match status" value="2"/>
</dbReference>
<feature type="transmembrane region" description="Helical" evidence="2">
    <location>
        <begin position="1007"/>
        <end position="1026"/>
    </location>
</feature>
<reference evidence="3" key="1">
    <citation type="submission" date="2024-06" db="EMBL/GenBank/DDBJ databases">
        <title>Draft genome sequence of Microbacterium sp. strain A8/3-1, isolated from Oxytropis tragacanthoides Fisch. ex DC. Root nodules in the Altai region of Russia.</title>
        <authorList>
            <person name="Sazanova A."/>
            <person name="Guro P."/>
            <person name="Kuznetsova I."/>
            <person name="Belimov A."/>
            <person name="Safronova V."/>
        </authorList>
    </citation>
    <scope>NUCLEOTIDE SEQUENCE</scope>
    <source>
        <strain evidence="3">A8/3-1</strain>
    </source>
</reference>
<dbReference type="AlphaFoldDB" id="A0AAU7W397"/>
<feature type="transmembrane region" description="Helical" evidence="2">
    <location>
        <begin position="1033"/>
        <end position="1052"/>
    </location>
</feature>
<evidence type="ECO:0000313" key="3">
    <source>
        <dbReference type="EMBL" id="XBX80207.1"/>
    </source>
</evidence>
<dbReference type="SUPFAM" id="SSF82866">
    <property type="entry name" value="Multidrug efflux transporter AcrB transmembrane domain"/>
    <property type="match status" value="2"/>
</dbReference>
<dbReference type="RefSeq" id="WP_350353056.1">
    <property type="nucleotide sequence ID" value="NZ_CP158357.1"/>
</dbReference>
<organism evidence="3">
    <name type="scientific">Microbacterium sp. A8/3-1</name>
    <dbReference type="NCBI Taxonomy" id="3160749"/>
    <lineage>
        <taxon>Bacteria</taxon>
        <taxon>Bacillati</taxon>
        <taxon>Actinomycetota</taxon>
        <taxon>Actinomycetes</taxon>
        <taxon>Micrococcales</taxon>
        <taxon>Microbacteriaceae</taxon>
        <taxon>Microbacterium</taxon>
    </lineage>
</organism>
<feature type="transmembrane region" description="Helical" evidence="2">
    <location>
        <begin position="1058"/>
        <end position="1080"/>
    </location>
</feature>
<dbReference type="SUPFAM" id="SSF82714">
    <property type="entry name" value="Multidrug efflux transporter AcrB TolC docking domain, DN and DC subdomains"/>
    <property type="match status" value="2"/>
</dbReference>
<dbReference type="InterPro" id="IPR027463">
    <property type="entry name" value="AcrB_DN_DC_subdom"/>
</dbReference>
<evidence type="ECO:0000256" key="1">
    <source>
        <dbReference type="SAM" id="MobiDB-lite"/>
    </source>
</evidence>
<dbReference type="InterPro" id="IPR001036">
    <property type="entry name" value="Acrflvin-R"/>
</dbReference>
<feature type="region of interest" description="Disordered" evidence="1">
    <location>
        <begin position="1174"/>
        <end position="1217"/>
    </location>
</feature>
<sequence length="1217" mass="126235">MTFLTRASLANRAIVGLITIAVAVFGIIAMSSLRQELTPSMTQPGAYISVSSSGLSPDQMVQLATEPVEEALGGVSGLTSVSSTTQSGNAQVMVSWPFELDADETLRAIKAAVDGAKAALPKDATVVVQSGSASELPAMVLSAGSTTDAETFAEALEQSVLPEIRAVSGVRAATLEGRESQQVEVSLRPADVERLKVDPAMVLAALQSNGAVLSAGQVGTDEGQVAVNVGPGTDSIEAIAALPLQVTEGAVQIQDVADVTLKPQPAGSLSRVNGKAALTIQVMPALGANAVEISHGVTAILDRYSDSLKAEFVPIFDQAPYIEQSIEDLSTEGGLGLLFAVIIIFAFLRSWRSTIIAAVSIPLSLLITMIALLWTDNTLNIFTLAALTIAIGRVVDDSIVVIENINRHAERKVPTVADIVASVKQVSGAIIASTATTIAVFLPIAFVSGVTGQLFRPFSITVTIALAASLVVALTIVPVLAYVFLRSRGARRSAAATAGGVAAASEAEAPVEDAESFARAEMSAPEDRLQRGFMSFLGATHRRPVITLAASTAVLLGTFVLATQIPTDFLGESGQQSITVTQTPEKAATVEDRVAAAEPVERALQGVEGVESVRSTIPGASTSAGEENINTFDVTLEKGSKAAEVQDGIDRKLAKLGDPEQFEVQTADAGGGGAGIDLRVIGDDPKALAAASDSLIEALEKEKSVQSASSDLSGEQPIVQVTVDPLKAAALGFDQQQIAAAITAALNGTPAGSVVLDGRERDIVIRTGAVSGGADAVAAMALPVTSKQTAAAQKAALDALEAQQKQKAEEQTAKAAREMDDQIAEASTQRSQLGEQLGSLRSQLAQLEASAPVVPAPQTPETQAAIDAERERQEQIAGMLSAIGQAQAGIEAADAQIAQLREGRAESAAQQEEATRLEAEQKAASEVRGTAVRVGDVATVTEEMTAPSISRVGGERVVTITVTPKSGQLDAATKALDAATAQFDLPAGARFEVAGVSADQDDAFGQLGLAMLAAIALVLLAMVMTFRNLRQPTILLIAVPFAATGAIVGLLLTGTPLGLPALIGLLMLIGIVVTNAIVLLDLVNKLREGGADLAEAVYHGTRLRLRPILMTATATIFALLPMAFGITGGGVFISRPLAIVVIGGLISSTLLTLVLVPILYLLLERSRERRMVKRAERRARREQEKLDAQEPGEDEGVAVFDDGSEGTDDSVPAVQRE</sequence>
<feature type="transmembrane region" description="Helical" evidence="2">
    <location>
        <begin position="381"/>
        <end position="405"/>
    </location>
</feature>
<accession>A0AAU7W397</accession>
<feature type="transmembrane region" description="Helical" evidence="2">
    <location>
        <begin position="329"/>
        <end position="348"/>
    </location>
</feature>
<dbReference type="SUPFAM" id="SSF82693">
    <property type="entry name" value="Multidrug efflux transporter AcrB pore domain, PN1, PN2, PC1 and PC2 subdomains"/>
    <property type="match status" value="2"/>
</dbReference>
<dbReference type="PANTHER" id="PTHR32063">
    <property type="match status" value="1"/>
</dbReference>
<feature type="compositionally biased region" description="Basic and acidic residues" evidence="1">
    <location>
        <begin position="1179"/>
        <end position="1188"/>
    </location>
</feature>
<dbReference type="PRINTS" id="PR00702">
    <property type="entry name" value="ACRIFLAVINRP"/>
</dbReference>
<feature type="transmembrane region" description="Helical" evidence="2">
    <location>
        <begin position="12"/>
        <end position="33"/>
    </location>
</feature>
<protein>
    <submittedName>
        <fullName evidence="3">Efflux RND transporter permease subunit</fullName>
    </submittedName>
</protein>
<evidence type="ECO:0000256" key="2">
    <source>
        <dbReference type="SAM" id="Phobius"/>
    </source>
</evidence>
<keyword evidence="2" id="KW-1133">Transmembrane helix</keyword>
<proteinExistence type="predicted"/>
<name>A0AAU7W397_9MICO</name>
<dbReference type="Gene3D" id="3.30.70.1430">
    <property type="entry name" value="Multidrug efflux transporter AcrB pore domain"/>
    <property type="match status" value="1"/>
</dbReference>